<proteinExistence type="predicted"/>
<dbReference type="Proteomes" id="UP001168877">
    <property type="component" value="Unassembled WGS sequence"/>
</dbReference>
<dbReference type="PANTHER" id="PTHR47926">
    <property type="entry name" value="PENTATRICOPEPTIDE REPEAT-CONTAINING PROTEIN"/>
    <property type="match status" value="1"/>
</dbReference>
<evidence type="ECO:0000313" key="2">
    <source>
        <dbReference type="EMBL" id="KAK0605854.1"/>
    </source>
</evidence>
<comment type="caution">
    <text evidence="2">The sequence shown here is derived from an EMBL/GenBank/DDBJ whole genome shotgun (WGS) entry which is preliminary data.</text>
</comment>
<reference evidence="2" key="2">
    <citation type="submission" date="2023-06" db="EMBL/GenBank/DDBJ databases">
        <authorList>
            <person name="Swenson N.G."/>
            <person name="Wegrzyn J.L."/>
            <person name="Mcevoy S.L."/>
        </authorList>
    </citation>
    <scope>NUCLEOTIDE SEQUENCE</scope>
    <source>
        <strain evidence="2">NS2018</strain>
        <tissue evidence="2">Leaf</tissue>
    </source>
</reference>
<evidence type="ECO:0000256" key="1">
    <source>
        <dbReference type="PROSITE-ProRule" id="PRU00708"/>
    </source>
</evidence>
<dbReference type="EMBL" id="JAUESC010000002">
    <property type="protein sequence ID" value="KAK0605854.1"/>
    <property type="molecule type" value="Genomic_DNA"/>
</dbReference>
<dbReference type="InterPro" id="IPR046960">
    <property type="entry name" value="PPR_At4g14850-like_plant"/>
</dbReference>
<dbReference type="GO" id="GO:0009451">
    <property type="term" value="P:RNA modification"/>
    <property type="evidence" value="ECO:0007669"/>
    <property type="project" value="InterPro"/>
</dbReference>
<dbReference type="GO" id="GO:0003723">
    <property type="term" value="F:RNA binding"/>
    <property type="evidence" value="ECO:0007669"/>
    <property type="project" value="InterPro"/>
</dbReference>
<evidence type="ECO:0000313" key="3">
    <source>
        <dbReference type="Proteomes" id="UP001168877"/>
    </source>
</evidence>
<gene>
    <name evidence="2" type="ORF">LWI29_031407</name>
</gene>
<dbReference type="AlphaFoldDB" id="A0AA39TAF0"/>
<accession>A0AA39TAF0</accession>
<sequence>MIGEKAAFRAIELNPNDSSSYVMLSNIYAKAGKWDDVAKVRLMMKQRGVRKILGCSSIVVDGKVHQFLVAKEMDAGYGSHVYSKIEE</sequence>
<organism evidence="2 3">
    <name type="scientific">Acer saccharum</name>
    <name type="common">Sugar maple</name>
    <dbReference type="NCBI Taxonomy" id="4024"/>
    <lineage>
        <taxon>Eukaryota</taxon>
        <taxon>Viridiplantae</taxon>
        <taxon>Streptophyta</taxon>
        <taxon>Embryophyta</taxon>
        <taxon>Tracheophyta</taxon>
        <taxon>Spermatophyta</taxon>
        <taxon>Magnoliopsida</taxon>
        <taxon>eudicotyledons</taxon>
        <taxon>Gunneridae</taxon>
        <taxon>Pentapetalae</taxon>
        <taxon>rosids</taxon>
        <taxon>malvids</taxon>
        <taxon>Sapindales</taxon>
        <taxon>Sapindaceae</taxon>
        <taxon>Hippocastanoideae</taxon>
        <taxon>Acereae</taxon>
        <taxon>Acer</taxon>
    </lineage>
</organism>
<feature type="repeat" description="PPR" evidence="1">
    <location>
        <begin position="17"/>
        <end position="51"/>
    </location>
</feature>
<reference evidence="2" key="1">
    <citation type="journal article" date="2022" name="Plant J.">
        <title>Strategies of tolerance reflected in two North American maple genomes.</title>
        <authorList>
            <person name="McEvoy S.L."/>
            <person name="Sezen U.U."/>
            <person name="Trouern-Trend A."/>
            <person name="McMahon S.M."/>
            <person name="Schaberg P.G."/>
            <person name="Yang J."/>
            <person name="Wegrzyn J.L."/>
            <person name="Swenson N.G."/>
        </authorList>
    </citation>
    <scope>NUCLEOTIDE SEQUENCE</scope>
    <source>
        <strain evidence="2">NS2018</strain>
    </source>
</reference>
<dbReference type="Pfam" id="PF20431">
    <property type="entry name" value="E_motif"/>
    <property type="match status" value="1"/>
</dbReference>
<dbReference type="InterPro" id="IPR046848">
    <property type="entry name" value="E_motif"/>
</dbReference>
<dbReference type="InterPro" id="IPR002885">
    <property type="entry name" value="PPR_rpt"/>
</dbReference>
<evidence type="ECO:0008006" key="4">
    <source>
        <dbReference type="Google" id="ProtNLM"/>
    </source>
</evidence>
<protein>
    <recommendedName>
        <fullName evidence="4">Pentatricopeptide repeat-containing protein</fullName>
    </recommendedName>
</protein>
<name>A0AA39TAF0_ACESA</name>
<keyword evidence="3" id="KW-1185">Reference proteome</keyword>
<dbReference type="PROSITE" id="PS51375">
    <property type="entry name" value="PPR"/>
    <property type="match status" value="1"/>
</dbReference>